<sequence>MFLTLKVASETTKKKFFLTVLFISLCLPFTYAQQGVSALRDAITCNMERATLDEVLLAIGKQTRYTFSYDKHAAANTSIRHAVFNKQPLGKVLTDLQQQATLVYDVDDRQISVRISMTPRQAVAQPKPGLISGRVIDEKGEMLPGATIHIIEVNKGMQSSVDGTYNIEIPAGTYTMEVRFISYLSRRITGITVKAGENTPLDISMKPSSKSLNEVVITADYRKASIEGMFARQKSSAATIDGIVREQILRTPDNNVAQVLNRVSGLNVQDNRFVIVRGLSDRYNNVQLNGSLLPSTEPNARNFAFDVIPSALIDNVVVYKTATPDLPGEFSGGVVDMTTRDIPVENFVRIKLGTGFNTKTTGKDFYGPERGKYDYLGFDDGSRKLPVSYKAGEYAKLITEGYYGGNDESRKKYGAISAEFPNRFTMYRFSGRPVQDYELNIGRVKQLKDGKRFGGIFAITYRNQQTAQDYIDHAPIQIHYYEGKEYLFENNLSGLLNLGYSFGKHKLGMKSIFTQKFTERTRLYKGQNLYSGTDIDAFSNFPLYNTIFQSKLEGEHTPGKKGFKFNWNGAFPLPTGRSRIINV</sequence>
<dbReference type="PANTHER" id="PTHR40980:SF5">
    <property type="entry name" value="TONB-DEPENDENT RECEPTOR"/>
    <property type="match status" value="1"/>
</dbReference>
<evidence type="ECO:0000313" key="3">
    <source>
        <dbReference type="Proteomes" id="UP000318815"/>
    </source>
</evidence>
<dbReference type="InterPro" id="IPR037066">
    <property type="entry name" value="Plug_dom_sf"/>
</dbReference>
<name>A0A5C6LNQ5_9BACT</name>
<dbReference type="SUPFAM" id="SSF49464">
    <property type="entry name" value="Carboxypeptidase regulatory domain-like"/>
    <property type="match status" value="1"/>
</dbReference>
<protein>
    <recommendedName>
        <fullName evidence="1">TonB-dependent receptor plug domain-containing protein</fullName>
    </recommendedName>
</protein>
<feature type="domain" description="TonB-dependent receptor plug" evidence="1">
    <location>
        <begin position="233"/>
        <end position="332"/>
    </location>
</feature>
<dbReference type="InterPro" id="IPR012910">
    <property type="entry name" value="Plug_dom"/>
</dbReference>
<dbReference type="SUPFAM" id="SSF56935">
    <property type="entry name" value="Porins"/>
    <property type="match status" value="1"/>
</dbReference>
<reference evidence="2 3" key="1">
    <citation type="submission" date="2019-08" db="EMBL/GenBank/DDBJ databases">
        <title>Whole genome sequencing of chitin degrading bacteria Chitinophaga pinensis YS16.</title>
        <authorList>
            <person name="Singh R.P."/>
            <person name="Manchanda G."/>
            <person name="Maurya I.K."/>
            <person name="Joshi N.K."/>
            <person name="Srivastava A.K."/>
        </authorList>
    </citation>
    <scope>NUCLEOTIDE SEQUENCE [LARGE SCALE GENOMIC DNA]</scope>
    <source>
        <strain evidence="2 3">YS-16</strain>
    </source>
</reference>
<gene>
    <name evidence="2" type="ORF">FEF09_23275</name>
</gene>
<dbReference type="InterPro" id="IPR008969">
    <property type="entry name" value="CarboxyPept-like_regulatory"/>
</dbReference>
<dbReference type="AlphaFoldDB" id="A0A5C6LNQ5"/>
<dbReference type="Pfam" id="PF13715">
    <property type="entry name" value="CarbopepD_reg_2"/>
    <property type="match status" value="1"/>
</dbReference>
<evidence type="ECO:0000259" key="1">
    <source>
        <dbReference type="Pfam" id="PF07715"/>
    </source>
</evidence>
<dbReference type="Proteomes" id="UP000318815">
    <property type="component" value="Unassembled WGS sequence"/>
</dbReference>
<accession>A0A5C6LNQ5</accession>
<proteinExistence type="predicted"/>
<dbReference type="Pfam" id="PF07715">
    <property type="entry name" value="Plug"/>
    <property type="match status" value="1"/>
</dbReference>
<keyword evidence="3" id="KW-1185">Reference proteome</keyword>
<evidence type="ECO:0000313" key="2">
    <source>
        <dbReference type="EMBL" id="TWV96293.1"/>
    </source>
</evidence>
<dbReference type="OrthoDB" id="9768470at2"/>
<dbReference type="Gene3D" id="2.60.40.1120">
    <property type="entry name" value="Carboxypeptidase-like, regulatory domain"/>
    <property type="match status" value="1"/>
</dbReference>
<organism evidence="2 3">
    <name type="scientific">Chitinophaga pinensis</name>
    <dbReference type="NCBI Taxonomy" id="79329"/>
    <lineage>
        <taxon>Bacteria</taxon>
        <taxon>Pseudomonadati</taxon>
        <taxon>Bacteroidota</taxon>
        <taxon>Chitinophagia</taxon>
        <taxon>Chitinophagales</taxon>
        <taxon>Chitinophagaceae</taxon>
        <taxon>Chitinophaga</taxon>
    </lineage>
</organism>
<dbReference type="PANTHER" id="PTHR40980">
    <property type="entry name" value="PLUG DOMAIN-CONTAINING PROTEIN"/>
    <property type="match status" value="1"/>
</dbReference>
<comment type="caution">
    <text evidence="2">The sequence shown here is derived from an EMBL/GenBank/DDBJ whole genome shotgun (WGS) entry which is preliminary data.</text>
</comment>
<dbReference type="Gene3D" id="2.170.130.10">
    <property type="entry name" value="TonB-dependent receptor, plug domain"/>
    <property type="match status" value="1"/>
</dbReference>
<dbReference type="EMBL" id="VOHS01000034">
    <property type="protein sequence ID" value="TWV96293.1"/>
    <property type="molecule type" value="Genomic_DNA"/>
</dbReference>
<dbReference type="RefSeq" id="WP_146307331.1">
    <property type="nucleotide sequence ID" value="NZ_VOHS01000034.1"/>
</dbReference>